<reference evidence="2 3" key="1">
    <citation type="submission" date="2024-05" db="EMBL/GenBank/DDBJ databases">
        <authorList>
            <person name="Liu Q."/>
            <person name="Xin Y.-H."/>
        </authorList>
    </citation>
    <scope>NUCLEOTIDE SEQUENCE [LARGE SCALE GENOMIC DNA]</scope>
    <source>
        <strain evidence="2 3">CGMCC 1.15349</strain>
    </source>
</reference>
<keyword evidence="3" id="KW-1185">Reference proteome</keyword>
<gene>
    <name evidence="2" type="ORF">ABC969_14185</name>
</gene>
<keyword evidence="1" id="KW-0812">Transmembrane</keyword>
<dbReference type="Proteomes" id="UP001404104">
    <property type="component" value="Unassembled WGS sequence"/>
</dbReference>
<evidence type="ECO:0000313" key="3">
    <source>
        <dbReference type="Proteomes" id="UP001404104"/>
    </source>
</evidence>
<keyword evidence="1" id="KW-1133">Transmembrane helix</keyword>
<evidence type="ECO:0000313" key="2">
    <source>
        <dbReference type="EMBL" id="MEN2787564.1"/>
    </source>
</evidence>
<keyword evidence="1" id="KW-0472">Membrane</keyword>
<sequence>MFARSITIDQSASKPFRQFLSILSALRIAPNAAPRHTKPAYGQAFNGGLKLDEIEERSTLIARTGTWLDRIEFLYLRVLRAMLLVGATVLLICALVWAATSVTRILRSPDSVAERPSVVSANELQESGLKMSSSASSNAALNKDFREQRSNYDSFLRRYYSLYRTRYQPNLRTDDKTLAIGEFDDLTINSSARLASIRKGELDFAVDKKDLDTFLPVIVTASSSKSTDDRLSKYRLATKKPVATQVQRTRTETRRGWDPYSENCPAWYESPIGCAVNRQVVVPYSETVKVMRYPDGIASPNEILKSYQDRYFGLLAERRRTNADKASSERQDIVAGQATGWGGLSQSVMIVGAFLVLMFFFLLVAIERHQRRIAALLP</sequence>
<accession>A0ABU9XVL6</accession>
<dbReference type="RefSeq" id="WP_345865775.1">
    <property type="nucleotide sequence ID" value="NZ_JBDIMF010000006.1"/>
</dbReference>
<name>A0ABU9XVL6_9SPHN</name>
<evidence type="ECO:0000256" key="1">
    <source>
        <dbReference type="SAM" id="Phobius"/>
    </source>
</evidence>
<dbReference type="EMBL" id="JBDIMF010000006">
    <property type="protein sequence ID" value="MEN2787564.1"/>
    <property type="molecule type" value="Genomic_DNA"/>
</dbReference>
<protein>
    <submittedName>
        <fullName evidence="2">Uncharacterized protein</fullName>
    </submittedName>
</protein>
<proteinExistence type="predicted"/>
<feature type="transmembrane region" description="Helical" evidence="1">
    <location>
        <begin position="78"/>
        <end position="99"/>
    </location>
</feature>
<comment type="caution">
    <text evidence="2">The sequence shown here is derived from an EMBL/GenBank/DDBJ whole genome shotgun (WGS) entry which is preliminary data.</text>
</comment>
<feature type="transmembrane region" description="Helical" evidence="1">
    <location>
        <begin position="347"/>
        <end position="366"/>
    </location>
</feature>
<organism evidence="2 3">
    <name type="scientific">Sphingomonas qilianensis</name>
    <dbReference type="NCBI Taxonomy" id="1736690"/>
    <lineage>
        <taxon>Bacteria</taxon>
        <taxon>Pseudomonadati</taxon>
        <taxon>Pseudomonadota</taxon>
        <taxon>Alphaproteobacteria</taxon>
        <taxon>Sphingomonadales</taxon>
        <taxon>Sphingomonadaceae</taxon>
        <taxon>Sphingomonas</taxon>
    </lineage>
</organism>